<feature type="compositionally biased region" description="Low complexity" evidence="2">
    <location>
        <begin position="78"/>
        <end position="93"/>
    </location>
</feature>
<keyword evidence="1" id="KW-0343">GTPase activation</keyword>
<feature type="region of interest" description="Disordered" evidence="2">
    <location>
        <begin position="594"/>
        <end position="632"/>
    </location>
</feature>
<dbReference type="EMBL" id="JANCYW010000004">
    <property type="protein sequence ID" value="KAK4535405.1"/>
    <property type="molecule type" value="Genomic_DNA"/>
</dbReference>
<organism evidence="4 5">
    <name type="scientific">Cyanidium caldarium</name>
    <name type="common">Red alga</name>
    <dbReference type="NCBI Taxonomy" id="2771"/>
    <lineage>
        <taxon>Eukaryota</taxon>
        <taxon>Rhodophyta</taxon>
        <taxon>Bangiophyceae</taxon>
        <taxon>Cyanidiales</taxon>
        <taxon>Cyanidiaceae</taxon>
        <taxon>Cyanidium</taxon>
    </lineage>
</organism>
<feature type="compositionally biased region" description="Low complexity" evidence="2">
    <location>
        <begin position="594"/>
        <end position="615"/>
    </location>
</feature>
<dbReference type="GO" id="GO:0005096">
    <property type="term" value="F:GTPase activator activity"/>
    <property type="evidence" value="ECO:0007669"/>
    <property type="project" value="UniProtKB-KW"/>
</dbReference>
<evidence type="ECO:0000313" key="5">
    <source>
        <dbReference type="Proteomes" id="UP001301350"/>
    </source>
</evidence>
<dbReference type="PANTHER" id="PTHR10063">
    <property type="entry name" value="TUBERIN"/>
    <property type="match status" value="1"/>
</dbReference>
<sequence length="1857" mass="198787">MGRSSGAPHRRGLGETEHGATSGTHSSSLLLGALHGWLAGPVSKWRGGAVATRNAEKDTEDAVASAVRAEHRATSGVGALSPPASKPSKSSGSSLHFRRYFVRPELSEGTPTHESPPAHRCSVDAVHRLSTSAPPPPPPIDVSGCRADQLARLLLDLSYELCGHCGPEGVERSRARWCALRRALRHVWEWAASAAEATGLTSTEWPFGFTLSQLLPAFDAASDRAVVVAAFRQRHADARDAATAAASAAAMTSAGAMALTRQLRTLQCAVLGELLRLHQVVAVLPRRPNMPTSAVAADVSEQCAAIRRRWEASRTVTDAVLESAPTPPEWWDAPEWREALQVLPSFSVEEAELILSLLLRFDAQYMEREQPATESAVLLLLLAVQSPAASPEDRIKRRRTAVAVLGTWLRHLVRRATARRPLPERPVRMVLEALVNVSAALATDCRPMEGDVSATAGIATERLAGQWAQRATNGCLLLLLHLGSSSHSRPAHRDWTAWCCLALYNLCRGDTGGALPITDLSEALRALALVVSLGGPGDATASLTATSVVLHWLSGRLRYAVLDALVANLAACEGKNDGERDVGALADASLMSSSLNSISGPRKPSLSASVSSSELSDSRSGRHVRHPASTLTPAHSAAVATGTVHLLLWALFGPQQVPVLMADGMAVAVLPPVAQAALRWLAVSMPFAVELSSGLTFLLRHRATELIGEWDAVLSLVDLISQAVPGAAAERSPPLLEAMRALALQYLTLLEQPPSGALPPEVESGFLLERFKPLLDTDARLRMLELRIAAARPALGIGTWVDRQQHIMTAYFRDERECAVQLRAVRSLRDTLTRWRGLYADVLVGELVLPMLLDVYAAAMRDGSAVTDTSGSNTVRTECSALEAEVLDTVAVALAAPTSRPVFERLVRELLGIRLPTAGVALSALELYLQEGEVYRACWLLRHLLDGYLGKWRPPTPERSAPLWESRTDSQALGAVAVVRFLRRLGTDHKYAGALRMDGKLLTAVFPMGISVEATSTGVRTGDAVVDIAADGASSDMASGDPTATVTFPWRETLLHLLGVLRAAATTEPTGYPVPQSLLEEVLLCLRWLATDSVSVCEPVVSAEEWATAVVDYLAQRRAEAPAEAMSVVGVRDEALALLESLVHSSPSGHLEDVLRLRLTRAELAIAELRWRCRLSPSLLTVALLQHVACMIVVACVGRACTPAEQQLLQQLLRDWVEALGPCLRDDRSRARDVAAAACQRARLRAMVALECLHTIAASVHELVHRAGMSSSGKGGTAAADWLAVASREVCGPALEAVASCVWLWGGHDDKSPSTPPGAFAVRLRRLAQNAFCSWCVLAADRATVQAGVRQLQQECVRGGDPRFASVIAEYAACYWPDGWHDRGPSWLLLRNGDGAGGSSSSSSSTVDAALEGTWAVPASGSDLPLLVTARADGELTLELAIRRVTGSASMRLWLREPSWVWQPPRVEAGLGAMMTTSASTSRSISTCAAYEAGRSVPAEASPLATAPPIRRAIPAAGDGQPPLPTSRPLWRAADALTALRGLCNADRQRDASRSVPRLLTLRRMEHAVGQLFQRSGDHALLRLQGDKRALQVLDRIPPDEVHRVGVLYVGANQRAESDILSNLAGDRAYDAFCARLGVCLRLRTDWLFAYTGGLDYSGRDADGEFVVYHREAASQAIFHVTTLMPGAATPTGVELAGDAETATANEGIAGGKALVRKKRHVGNDHVNVFWCEGVGEERAAAASDIIPGAFNSVHITLMPLERPRGPPLVRVRVHALRPEVDAFGPLPPGSTHILPADAAVTLVRATALHADTACQSVATAGVGTVGSAAVRFGEATENWAKRLHHIQQHIERYSGL</sequence>
<feature type="domain" description="Rap-GAP" evidence="3">
    <location>
        <begin position="1591"/>
        <end position="1847"/>
    </location>
</feature>
<feature type="region of interest" description="Disordered" evidence="2">
    <location>
        <begin position="1"/>
        <end position="26"/>
    </location>
</feature>
<name>A0AAV9ITH9_CYACA</name>
<dbReference type="Gene3D" id="3.40.50.11210">
    <property type="entry name" value="Rap/Ran-GAP"/>
    <property type="match status" value="1"/>
</dbReference>
<evidence type="ECO:0000256" key="1">
    <source>
        <dbReference type="ARBA" id="ARBA00022468"/>
    </source>
</evidence>
<feature type="region of interest" description="Disordered" evidence="2">
    <location>
        <begin position="66"/>
        <end position="93"/>
    </location>
</feature>
<reference evidence="4 5" key="1">
    <citation type="submission" date="2022-07" db="EMBL/GenBank/DDBJ databases">
        <title>Genome-wide signatures of adaptation to extreme environments.</title>
        <authorList>
            <person name="Cho C.H."/>
            <person name="Yoon H.S."/>
        </authorList>
    </citation>
    <scope>NUCLEOTIDE SEQUENCE [LARGE SCALE GENOMIC DNA]</scope>
    <source>
        <strain evidence="4 5">DBV 063 E5</strain>
    </source>
</reference>
<protein>
    <recommendedName>
        <fullName evidence="3">Rap-GAP domain-containing protein</fullName>
    </recommendedName>
</protein>
<dbReference type="PROSITE" id="PS50085">
    <property type="entry name" value="RAPGAP"/>
    <property type="match status" value="1"/>
</dbReference>
<keyword evidence="5" id="KW-1185">Reference proteome</keyword>
<dbReference type="SUPFAM" id="SSF111347">
    <property type="entry name" value="Rap/Ran-GAP"/>
    <property type="match status" value="1"/>
</dbReference>
<dbReference type="InterPro" id="IPR000331">
    <property type="entry name" value="Rap/Ran_GAP_dom"/>
</dbReference>
<gene>
    <name evidence="4" type="ORF">CDCA_CDCA04G1430</name>
</gene>
<dbReference type="Proteomes" id="UP001301350">
    <property type="component" value="Unassembled WGS sequence"/>
</dbReference>
<dbReference type="GO" id="GO:0005634">
    <property type="term" value="C:nucleus"/>
    <property type="evidence" value="ECO:0007669"/>
    <property type="project" value="InterPro"/>
</dbReference>
<dbReference type="GO" id="GO:0005737">
    <property type="term" value="C:cytoplasm"/>
    <property type="evidence" value="ECO:0007669"/>
    <property type="project" value="TreeGrafter"/>
</dbReference>
<accession>A0AAV9ITH9</accession>
<dbReference type="PANTHER" id="PTHR10063:SF0">
    <property type="entry name" value="TUBERIN"/>
    <property type="match status" value="1"/>
</dbReference>
<dbReference type="InterPro" id="IPR035974">
    <property type="entry name" value="Rap/Ran-GAP_sf"/>
</dbReference>
<comment type="caution">
    <text evidence="4">The sequence shown here is derived from an EMBL/GenBank/DDBJ whole genome shotgun (WGS) entry which is preliminary data.</text>
</comment>
<dbReference type="Pfam" id="PF02145">
    <property type="entry name" value="Rap_GAP"/>
    <property type="match status" value="1"/>
</dbReference>
<evidence type="ECO:0000259" key="3">
    <source>
        <dbReference type="PROSITE" id="PS50085"/>
    </source>
</evidence>
<evidence type="ECO:0000313" key="4">
    <source>
        <dbReference type="EMBL" id="KAK4535405.1"/>
    </source>
</evidence>
<proteinExistence type="predicted"/>
<dbReference type="GO" id="GO:0051056">
    <property type="term" value="P:regulation of small GTPase mediated signal transduction"/>
    <property type="evidence" value="ECO:0007669"/>
    <property type="project" value="InterPro"/>
</dbReference>
<evidence type="ECO:0000256" key="2">
    <source>
        <dbReference type="SAM" id="MobiDB-lite"/>
    </source>
</evidence>
<dbReference type="InterPro" id="IPR027107">
    <property type="entry name" value="Tuberin/Ral-act_asu"/>
</dbReference>